<dbReference type="PANTHER" id="PTHR35585">
    <property type="entry name" value="HHE DOMAIN PROTEIN (AFU_ORTHOLOGUE AFUA_4G00730)"/>
    <property type="match status" value="1"/>
</dbReference>
<dbReference type="Gene3D" id="1.20.120.520">
    <property type="entry name" value="nmb1532 protein domain like"/>
    <property type="match status" value="1"/>
</dbReference>
<dbReference type="InterPro" id="IPR012312">
    <property type="entry name" value="Hemerythrin-like"/>
</dbReference>
<dbReference type="Proteomes" id="UP000198866">
    <property type="component" value="Unassembled WGS sequence"/>
</dbReference>
<gene>
    <name evidence="2" type="ORF">SAMN05192539_1009132</name>
</gene>
<reference evidence="3" key="1">
    <citation type="submission" date="2016-10" db="EMBL/GenBank/DDBJ databases">
        <authorList>
            <person name="Varghese N."/>
            <person name="Submissions S."/>
        </authorList>
    </citation>
    <scope>NUCLEOTIDE SEQUENCE [LARGE SCALE GENOMIC DNA]</scope>
    <source>
        <strain evidence="3">LMG 26031</strain>
    </source>
</reference>
<organism evidence="2 3">
    <name type="scientific">Paraburkholderia diazotrophica</name>
    <dbReference type="NCBI Taxonomy" id="667676"/>
    <lineage>
        <taxon>Bacteria</taxon>
        <taxon>Pseudomonadati</taxon>
        <taxon>Pseudomonadota</taxon>
        <taxon>Betaproteobacteria</taxon>
        <taxon>Burkholderiales</taxon>
        <taxon>Burkholderiaceae</taxon>
        <taxon>Paraburkholderia</taxon>
    </lineage>
</organism>
<proteinExistence type="predicted"/>
<keyword evidence="3" id="KW-1185">Reference proteome</keyword>
<dbReference type="STRING" id="667676.SAMN05192539_1009132"/>
<dbReference type="Pfam" id="PF01814">
    <property type="entry name" value="Hemerythrin"/>
    <property type="match status" value="1"/>
</dbReference>
<evidence type="ECO:0000259" key="1">
    <source>
        <dbReference type="Pfam" id="PF01814"/>
    </source>
</evidence>
<feature type="domain" description="Hemerythrin-like" evidence="1">
    <location>
        <begin position="21"/>
        <end position="141"/>
    </location>
</feature>
<dbReference type="PANTHER" id="PTHR35585:SF1">
    <property type="entry name" value="HHE DOMAIN PROTEIN (AFU_ORTHOLOGUE AFUA_4G00730)"/>
    <property type="match status" value="1"/>
</dbReference>
<dbReference type="EMBL" id="FNYE01000009">
    <property type="protein sequence ID" value="SEJ33369.1"/>
    <property type="molecule type" value="Genomic_DNA"/>
</dbReference>
<dbReference type="AlphaFoldDB" id="A0A1H6XWD3"/>
<dbReference type="CDD" id="cd12108">
    <property type="entry name" value="Hr-like"/>
    <property type="match status" value="1"/>
</dbReference>
<name>A0A1H6XWD3_9BURK</name>
<protein>
    <submittedName>
        <fullName evidence="2">Hemerythrin-like domain-containing protein</fullName>
    </submittedName>
</protein>
<dbReference type="OrthoDB" id="5512987at2"/>
<dbReference type="RefSeq" id="WP_090866123.1">
    <property type="nucleotide sequence ID" value="NZ_FNYE01000009.1"/>
</dbReference>
<evidence type="ECO:0000313" key="3">
    <source>
        <dbReference type="Proteomes" id="UP000198866"/>
    </source>
</evidence>
<accession>A0A1H6XWD3</accession>
<evidence type="ECO:0000313" key="2">
    <source>
        <dbReference type="EMBL" id="SEJ33369.1"/>
    </source>
</evidence>
<sequence length="185" mass="20487">MNEAAHKPVAASAARNPGSDAIELLKSDHRAVEKLFDAFAKTRDDDLEAKGTLAQRTCEELTVHSIIEEEILYPAAHKALGKHDAIDVNEAFVEHYLVKTLIEKFDSLKPGDKGFDATFKVMSELVRHHIEEEESTLFPELRQRGIDLVALGDKLAARKAELMKKLEQAGSKLVGDRSLSFGRPA</sequence>